<dbReference type="PRINTS" id="PR00032">
    <property type="entry name" value="HTHARAC"/>
</dbReference>
<keyword evidence="5" id="KW-0804">Transcription</keyword>
<gene>
    <name evidence="8" type="ORF">B597_005505</name>
</gene>
<name>A0A061JRT4_STUST</name>
<comment type="function">
    <text evidence="6">Regulatory protein of the TOL plasmid xyl operons. XylS activates the xylXYZLTEGFJQKIH operon required for the degradation of toluene, m-xylene and p-xylene.</text>
</comment>
<dbReference type="InterPro" id="IPR018060">
    <property type="entry name" value="HTH_AraC"/>
</dbReference>
<dbReference type="Pfam" id="PF14525">
    <property type="entry name" value="AraC_binding_2"/>
    <property type="match status" value="1"/>
</dbReference>
<dbReference type="InterPro" id="IPR035418">
    <property type="entry name" value="AraC-bd_2"/>
</dbReference>
<dbReference type="GO" id="GO:0005737">
    <property type="term" value="C:cytoplasm"/>
    <property type="evidence" value="ECO:0007669"/>
    <property type="project" value="UniProtKB-SubCell"/>
</dbReference>
<evidence type="ECO:0000256" key="6">
    <source>
        <dbReference type="ARBA" id="ARBA00037345"/>
    </source>
</evidence>
<evidence type="ECO:0000256" key="4">
    <source>
        <dbReference type="ARBA" id="ARBA00023159"/>
    </source>
</evidence>
<dbReference type="PANTHER" id="PTHR46796">
    <property type="entry name" value="HTH-TYPE TRANSCRIPTIONAL ACTIVATOR RHAS-RELATED"/>
    <property type="match status" value="1"/>
</dbReference>
<dbReference type="Proteomes" id="UP000026923">
    <property type="component" value="Unassembled WGS sequence"/>
</dbReference>
<reference evidence="8 9" key="1">
    <citation type="journal article" date="2013" name="Genome Announc.">
        <title>Draft Genome of the Nitrogen-Fixing Bacterium Pseudomonas stutzeri Strain KOS6 Isolated from Industrial Hydrocarbon Sludge.</title>
        <authorList>
            <person name="Grigoryeva T.V."/>
            <person name="Laikov A.V."/>
            <person name="Naumova R.P."/>
            <person name="Manolov A.I."/>
            <person name="Larin A.K."/>
            <person name="Karpova I.Y."/>
            <person name="Semashko T.A."/>
            <person name="Alexeev D.G."/>
            <person name="Kostryukova E.S."/>
            <person name="Muller R."/>
            <person name="Govorun V.M."/>
        </authorList>
    </citation>
    <scope>NUCLEOTIDE SEQUENCE [LARGE SCALE GENOMIC DNA]</scope>
    <source>
        <strain evidence="8 9">KOS6</strain>
    </source>
</reference>
<comment type="caution">
    <text evidence="8">The sequence shown here is derived from an EMBL/GenBank/DDBJ whole genome shotgun (WGS) entry which is preliminary data.</text>
</comment>
<dbReference type="InterPro" id="IPR020449">
    <property type="entry name" value="Tscrpt_reg_AraC-type_HTH"/>
</dbReference>
<evidence type="ECO:0000256" key="5">
    <source>
        <dbReference type="ARBA" id="ARBA00023163"/>
    </source>
</evidence>
<evidence type="ECO:0000259" key="7">
    <source>
        <dbReference type="PROSITE" id="PS01124"/>
    </source>
</evidence>
<sequence length="308" mass="34463">MQEPTQLSLQSLQNWRDLASDHFLKLDCQAPDNFRARALIARFGSSLAAEMDVSASRVLRRRRDAENSQVAFFKLFWQLSGSSRIEQGNHSAKLESGMWSIYDTTREYSIESSDRSRFMVLLMPQTECYGWSTSVGALAGQPLGGRGTPSIVMASLAGMLRDGSTLDPASQATLQGSTVALIERALENQLTRTGLSAKVNNNSRLEQVKGYIQHNLANTHLTPETIAQAFAISRRSLYNLFLDQRTTPRAFIQQARLERACTLLAHPEWRERTVAQIALGCGYTDPAHFSRAFTARFGMPPSAWRHRH</sequence>
<dbReference type="SMART" id="SM00342">
    <property type="entry name" value="HTH_ARAC"/>
    <property type="match status" value="1"/>
</dbReference>
<dbReference type="RefSeq" id="WP_003291955.1">
    <property type="nucleotide sequence ID" value="NZ_KK020676.1"/>
</dbReference>
<dbReference type="PROSITE" id="PS00041">
    <property type="entry name" value="HTH_ARAC_FAMILY_1"/>
    <property type="match status" value="1"/>
</dbReference>
<evidence type="ECO:0000256" key="2">
    <source>
        <dbReference type="ARBA" id="ARBA00023015"/>
    </source>
</evidence>
<keyword evidence="3" id="KW-0238">DNA-binding</keyword>
<dbReference type="PROSITE" id="PS01124">
    <property type="entry name" value="HTH_ARAC_FAMILY_2"/>
    <property type="match status" value="1"/>
</dbReference>
<proteinExistence type="predicted"/>
<dbReference type="SUPFAM" id="SSF46689">
    <property type="entry name" value="Homeodomain-like"/>
    <property type="match status" value="1"/>
</dbReference>
<dbReference type="EMBL" id="AMCZ02000004">
    <property type="protein sequence ID" value="EWC42446.1"/>
    <property type="molecule type" value="Genomic_DNA"/>
</dbReference>
<feature type="domain" description="HTH araC/xylS-type" evidence="7">
    <location>
        <begin position="206"/>
        <end position="307"/>
    </location>
</feature>
<evidence type="ECO:0000313" key="8">
    <source>
        <dbReference type="EMBL" id="EWC42446.1"/>
    </source>
</evidence>
<keyword evidence="4" id="KW-0010">Activator</keyword>
<dbReference type="PANTHER" id="PTHR46796:SF6">
    <property type="entry name" value="ARAC SUBFAMILY"/>
    <property type="match status" value="1"/>
</dbReference>
<dbReference type="GO" id="GO:0009893">
    <property type="term" value="P:positive regulation of metabolic process"/>
    <property type="evidence" value="ECO:0007669"/>
    <property type="project" value="UniProtKB-ARBA"/>
</dbReference>
<dbReference type="eggNOG" id="COG2207">
    <property type="taxonomic scope" value="Bacteria"/>
</dbReference>
<evidence type="ECO:0000256" key="1">
    <source>
        <dbReference type="ARBA" id="ARBA00004496"/>
    </source>
</evidence>
<dbReference type="Gene3D" id="1.10.10.60">
    <property type="entry name" value="Homeodomain-like"/>
    <property type="match status" value="1"/>
</dbReference>
<dbReference type="GO" id="GO:0043565">
    <property type="term" value="F:sequence-specific DNA binding"/>
    <property type="evidence" value="ECO:0007669"/>
    <property type="project" value="InterPro"/>
</dbReference>
<dbReference type="GO" id="GO:0003700">
    <property type="term" value="F:DNA-binding transcription factor activity"/>
    <property type="evidence" value="ECO:0007669"/>
    <property type="project" value="InterPro"/>
</dbReference>
<dbReference type="InterPro" id="IPR009057">
    <property type="entry name" value="Homeodomain-like_sf"/>
</dbReference>
<dbReference type="InterPro" id="IPR050204">
    <property type="entry name" value="AraC_XylS_family_regulators"/>
</dbReference>
<evidence type="ECO:0000313" key="9">
    <source>
        <dbReference type="Proteomes" id="UP000026923"/>
    </source>
</evidence>
<protein>
    <recommendedName>
        <fullName evidence="7">HTH araC/xylS-type domain-containing protein</fullName>
    </recommendedName>
</protein>
<dbReference type="InterPro" id="IPR018062">
    <property type="entry name" value="HTH_AraC-typ_CS"/>
</dbReference>
<organism evidence="8 9">
    <name type="scientific">Stutzerimonas stutzeri KOS6</name>
    <dbReference type="NCBI Taxonomy" id="1218352"/>
    <lineage>
        <taxon>Bacteria</taxon>
        <taxon>Pseudomonadati</taxon>
        <taxon>Pseudomonadota</taxon>
        <taxon>Gammaproteobacteria</taxon>
        <taxon>Pseudomonadales</taxon>
        <taxon>Pseudomonadaceae</taxon>
        <taxon>Stutzerimonas</taxon>
    </lineage>
</organism>
<dbReference type="Pfam" id="PF12833">
    <property type="entry name" value="HTH_18"/>
    <property type="match status" value="1"/>
</dbReference>
<dbReference type="HOGENOM" id="CLU_049704_4_1_6"/>
<evidence type="ECO:0000256" key="3">
    <source>
        <dbReference type="ARBA" id="ARBA00023125"/>
    </source>
</evidence>
<accession>A0A061JRT4</accession>
<comment type="subcellular location">
    <subcellularLocation>
        <location evidence="1">Cytoplasm</location>
    </subcellularLocation>
</comment>
<dbReference type="AlphaFoldDB" id="A0A061JRT4"/>
<keyword evidence="2" id="KW-0805">Transcription regulation</keyword>